<evidence type="ECO:0000313" key="1">
    <source>
        <dbReference type="EMBL" id="SUX48777.1"/>
    </source>
</evidence>
<organism evidence="1 2">
    <name type="scientific">Chryseobacterium indoltheticum</name>
    <dbReference type="NCBI Taxonomy" id="254"/>
    <lineage>
        <taxon>Bacteria</taxon>
        <taxon>Pseudomonadati</taxon>
        <taxon>Bacteroidota</taxon>
        <taxon>Flavobacteriia</taxon>
        <taxon>Flavobacteriales</taxon>
        <taxon>Weeksellaceae</taxon>
        <taxon>Chryseobacterium group</taxon>
        <taxon>Chryseobacterium</taxon>
    </lineage>
</organism>
<gene>
    <name evidence="1" type="ORF">NCTC13532_04388</name>
</gene>
<sequence length="124" mass="15153">MRSIMNRNICFMFTIIFVVNTFGQNSRSFPLKKLFWTNLEKPNYLDSLQNLGYLKYKERGVVQNMTFFVKHKSVDQYESRLDFYQYDIKWNSRAKKKFKYINNKREYYYLNFAAAIYEGQVILK</sequence>
<evidence type="ECO:0000313" key="2">
    <source>
        <dbReference type="Proteomes" id="UP000254282"/>
    </source>
</evidence>
<dbReference type="EMBL" id="UFVR01000004">
    <property type="protein sequence ID" value="SUX48777.1"/>
    <property type="molecule type" value="Genomic_DNA"/>
</dbReference>
<proteinExistence type="predicted"/>
<dbReference type="AlphaFoldDB" id="A0A381FQX2"/>
<reference evidence="1 2" key="1">
    <citation type="submission" date="2018-06" db="EMBL/GenBank/DDBJ databases">
        <authorList>
            <consortium name="Pathogen Informatics"/>
            <person name="Doyle S."/>
        </authorList>
    </citation>
    <scope>NUCLEOTIDE SEQUENCE [LARGE SCALE GENOMIC DNA]</scope>
    <source>
        <strain evidence="1 2">NCTC13532</strain>
    </source>
</reference>
<dbReference type="Proteomes" id="UP000254282">
    <property type="component" value="Unassembled WGS sequence"/>
</dbReference>
<protein>
    <submittedName>
        <fullName evidence="1">Uncharacterized protein</fullName>
    </submittedName>
</protein>
<name>A0A381FQX2_9FLAO</name>
<accession>A0A381FQX2</accession>